<evidence type="ECO:0000313" key="3">
    <source>
        <dbReference type="Proteomes" id="UP000266841"/>
    </source>
</evidence>
<feature type="region of interest" description="Disordered" evidence="1">
    <location>
        <begin position="66"/>
        <end position="374"/>
    </location>
</feature>
<name>K0RMM1_THAOC</name>
<dbReference type="Proteomes" id="UP000266841">
    <property type="component" value="Unassembled WGS sequence"/>
</dbReference>
<dbReference type="AlphaFoldDB" id="K0RMM1"/>
<feature type="compositionally biased region" description="Basic and acidic residues" evidence="1">
    <location>
        <begin position="316"/>
        <end position="327"/>
    </location>
</feature>
<feature type="compositionally biased region" description="Basic and acidic residues" evidence="1">
    <location>
        <begin position="292"/>
        <end position="310"/>
    </location>
</feature>
<feature type="non-terminal residue" evidence="2">
    <location>
        <position position="414"/>
    </location>
</feature>
<feature type="region of interest" description="Disordered" evidence="1">
    <location>
        <begin position="1"/>
        <end position="26"/>
    </location>
</feature>
<feature type="compositionally biased region" description="Basic and acidic residues" evidence="1">
    <location>
        <begin position="188"/>
        <end position="199"/>
    </location>
</feature>
<dbReference type="EMBL" id="AGNL01034915">
    <property type="protein sequence ID" value="EJK54993.1"/>
    <property type="molecule type" value="Genomic_DNA"/>
</dbReference>
<organism evidence="2 3">
    <name type="scientific">Thalassiosira oceanica</name>
    <name type="common">Marine diatom</name>
    <dbReference type="NCBI Taxonomy" id="159749"/>
    <lineage>
        <taxon>Eukaryota</taxon>
        <taxon>Sar</taxon>
        <taxon>Stramenopiles</taxon>
        <taxon>Ochrophyta</taxon>
        <taxon>Bacillariophyta</taxon>
        <taxon>Coscinodiscophyceae</taxon>
        <taxon>Thalassiosirophycidae</taxon>
        <taxon>Thalassiosirales</taxon>
        <taxon>Thalassiosiraceae</taxon>
        <taxon>Thalassiosira</taxon>
    </lineage>
</organism>
<keyword evidence="3" id="KW-1185">Reference proteome</keyword>
<feature type="compositionally biased region" description="Gly residues" evidence="1">
    <location>
        <begin position="260"/>
        <end position="274"/>
    </location>
</feature>
<evidence type="ECO:0000313" key="2">
    <source>
        <dbReference type="EMBL" id="EJK54993.1"/>
    </source>
</evidence>
<feature type="compositionally biased region" description="Basic and acidic residues" evidence="1">
    <location>
        <begin position="153"/>
        <end position="179"/>
    </location>
</feature>
<feature type="compositionally biased region" description="Gly residues" evidence="1">
    <location>
        <begin position="102"/>
        <end position="117"/>
    </location>
</feature>
<feature type="compositionally biased region" description="Low complexity" evidence="1">
    <location>
        <begin position="330"/>
        <end position="364"/>
    </location>
</feature>
<gene>
    <name evidence="2" type="ORF">THAOC_25325</name>
</gene>
<evidence type="ECO:0000256" key="1">
    <source>
        <dbReference type="SAM" id="MobiDB-lite"/>
    </source>
</evidence>
<proteinExistence type="predicted"/>
<feature type="region of interest" description="Disordered" evidence="1">
    <location>
        <begin position="390"/>
        <end position="414"/>
    </location>
</feature>
<reference evidence="2 3" key="1">
    <citation type="journal article" date="2012" name="Genome Biol.">
        <title>Genome and low-iron response of an oceanic diatom adapted to chronic iron limitation.</title>
        <authorList>
            <person name="Lommer M."/>
            <person name="Specht M."/>
            <person name="Roy A.S."/>
            <person name="Kraemer L."/>
            <person name="Andreson R."/>
            <person name="Gutowska M.A."/>
            <person name="Wolf J."/>
            <person name="Bergner S.V."/>
            <person name="Schilhabel M.B."/>
            <person name="Klostermeier U.C."/>
            <person name="Beiko R.G."/>
            <person name="Rosenstiel P."/>
            <person name="Hippler M."/>
            <person name="Laroche J."/>
        </authorList>
    </citation>
    <scope>NUCLEOTIDE SEQUENCE [LARGE SCALE GENOMIC DNA]</scope>
    <source>
        <strain evidence="2 3">CCMP1005</strain>
    </source>
</reference>
<sequence length="414" mass="42563">MVPRCESDDSRLAQAAGSDQSQAPLAADVDNKTYKTSFPHVALLLPSHPSSTPRSAYLLCASDLRPESAASARPGVPPSIRRGGKKQFRTGSDPRRWTGATSAGGGSGDASAGGGTGNSPAESREEEDGPEGQSGGARGDGDDAFRPRPSGAGRDDGGETGRDEGERSSPREDSRRDEQAMGGGRASDANHHRQDHADEGTNETEYPVGSRRKLRRLRQVEEGLGRTRRGVGTDGRGPAARRSAGRGRGAGRGRAPSGDGASGRGGPGSEGGTAGASSVADDVPTNELGAGSHEESRDGDVREDEREDGRGGALDDDGRSRPPDAGRDGASSSRSALLLRSSLASHSASSAVRSAVVSVTSSQSPPTPPPFLSHGEECALRTALAFVLARRRRRSSGRGEEGGGGLMSTRRGGD</sequence>
<accession>K0RMM1</accession>
<comment type="caution">
    <text evidence="2">The sequence shown here is derived from an EMBL/GenBank/DDBJ whole genome shotgun (WGS) entry which is preliminary data.</text>
</comment>
<protein>
    <submittedName>
        <fullName evidence="2">Uncharacterized protein</fullName>
    </submittedName>
</protein>
<feature type="compositionally biased region" description="Basic and acidic residues" evidence="1">
    <location>
        <begin position="1"/>
        <end position="11"/>
    </location>
</feature>